<organism evidence="9 10">
    <name type="scientific">Catenaria anguillulae PL171</name>
    <dbReference type="NCBI Taxonomy" id="765915"/>
    <lineage>
        <taxon>Eukaryota</taxon>
        <taxon>Fungi</taxon>
        <taxon>Fungi incertae sedis</taxon>
        <taxon>Blastocladiomycota</taxon>
        <taxon>Blastocladiomycetes</taxon>
        <taxon>Blastocladiales</taxon>
        <taxon>Catenariaceae</taxon>
        <taxon>Catenaria</taxon>
    </lineage>
</organism>
<keyword evidence="3 6" id="KW-0863">Zinc-finger</keyword>
<feature type="compositionally biased region" description="Low complexity" evidence="7">
    <location>
        <begin position="624"/>
        <end position="637"/>
    </location>
</feature>
<name>A0A1Y2HQT6_9FUNG</name>
<reference evidence="9 10" key="1">
    <citation type="submission" date="2016-07" db="EMBL/GenBank/DDBJ databases">
        <title>Pervasive Adenine N6-methylation of Active Genes in Fungi.</title>
        <authorList>
            <consortium name="DOE Joint Genome Institute"/>
            <person name="Mondo S.J."/>
            <person name="Dannebaum R.O."/>
            <person name="Kuo R.C."/>
            <person name="Labutti K."/>
            <person name="Haridas S."/>
            <person name="Kuo A."/>
            <person name="Salamov A."/>
            <person name="Ahrendt S.R."/>
            <person name="Lipzen A."/>
            <person name="Sullivan W."/>
            <person name="Andreopoulos W.B."/>
            <person name="Clum A."/>
            <person name="Lindquist E."/>
            <person name="Daum C."/>
            <person name="Ramamoorthy G.K."/>
            <person name="Gryganskyi A."/>
            <person name="Culley D."/>
            <person name="Magnuson J.K."/>
            <person name="James T.Y."/>
            <person name="O'Malley M.A."/>
            <person name="Stajich J.E."/>
            <person name="Spatafora J.W."/>
            <person name="Visel A."/>
            <person name="Grigoriev I.V."/>
        </authorList>
    </citation>
    <scope>NUCLEOTIDE SEQUENCE [LARGE SCALE GENOMIC DNA]</scope>
    <source>
        <strain evidence="9 10">PL171</strain>
    </source>
</reference>
<keyword evidence="2" id="KW-0479">Metal-binding</keyword>
<dbReference type="GO" id="GO:0000122">
    <property type="term" value="P:negative regulation of transcription by RNA polymerase II"/>
    <property type="evidence" value="ECO:0007669"/>
    <property type="project" value="TreeGrafter"/>
</dbReference>
<dbReference type="InterPro" id="IPR039355">
    <property type="entry name" value="Transcription_factor_GATA"/>
</dbReference>
<feature type="compositionally biased region" description="Pro residues" evidence="7">
    <location>
        <begin position="746"/>
        <end position="755"/>
    </location>
</feature>
<evidence type="ECO:0000256" key="1">
    <source>
        <dbReference type="ARBA" id="ARBA00004123"/>
    </source>
</evidence>
<keyword evidence="5" id="KW-0539">Nucleus</keyword>
<feature type="compositionally biased region" description="Low complexity" evidence="7">
    <location>
        <begin position="28"/>
        <end position="38"/>
    </location>
</feature>
<evidence type="ECO:0000313" key="10">
    <source>
        <dbReference type="Proteomes" id="UP000193411"/>
    </source>
</evidence>
<feature type="compositionally biased region" description="Low complexity" evidence="7">
    <location>
        <begin position="687"/>
        <end position="696"/>
    </location>
</feature>
<evidence type="ECO:0000259" key="8">
    <source>
        <dbReference type="PROSITE" id="PS50114"/>
    </source>
</evidence>
<feature type="region of interest" description="Disordered" evidence="7">
    <location>
        <begin position="380"/>
        <end position="407"/>
    </location>
</feature>
<dbReference type="CDD" id="cd00202">
    <property type="entry name" value="ZnF_GATA"/>
    <property type="match status" value="2"/>
</dbReference>
<feature type="compositionally biased region" description="Pro residues" evidence="7">
    <location>
        <begin position="39"/>
        <end position="55"/>
    </location>
</feature>
<feature type="compositionally biased region" description="Low complexity" evidence="7">
    <location>
        <begin position="139"/>
        <end position="161"/>
    </location>
</feature>
<gene>
    <name evidence="9" type="ORF">BCR44DRAFT_1431200</name>
</gene>
<feature type="compositionally biased region" description="Low complexity" evidence="7">
    <location>
        <begin position="505"/>
        <end position="526"/>
    </location>
</feature>
<feature type="domain" description="GATA-type" evidence="8">
    <location>
        <begin position="247"/>
        <end position="307"/>
    </location>
</feature>
<feature type="compositionally biased region" description="Polar residues" evidence="7">
    <location>
        <begin position="427"/>
        <end position="456"/>
    </location>
</feature>
<dbReference type="GO" id="GO:0008270">
    <property type="term" value="F:zinc ion binding"/>
    <property type="evidence" value="ECO:0007669"/>
    <property type="project" value="UniProtKB-KW"/>
</dbReference>
<dbReference type="PANTHER" id="PTHR10071:SF281">
    <property type="entry name" value="BOX A-BINDING FACTOR-RELATED"/>
    <property type="match status" value="1"/>
</dbReference>
<dbReference type="PROSITE" id="PS50114">
    <property type="entry name" value="GATA_ZN_FINGER_2"/>
    <property type="match status" value="2"/>
</dbReference>
<dbReference type="GO" id="GO:0005634">
    <property type="term" value="C:nucleus"/>
    <property type="evidence" value="ECO:0007669"/>
    <property type="project" value="UniProtKB-SubCell"/>
</dbReference>
<feature type="region of interest" description="Disordered" evidence="7">
    <location>
        <begin position="562"/>
        <end position="785"/>
    </location>
</feature>
<feature type="compositionally biased region" description="Low complexity" evidence="7">
    <location>
        <begin position="660"/>
        <end position="670"/>
    </location>
</feature>
<evidence type="ECO:0000256" key="3">
    <source>
        <dbReference type="ARBA" id="ARBA00022771"/>
    </source>
</evidence>
<dbReference type="Proteomes" id="UP000193411">
    <property type="component" value="Unassembled WGS sequence"/>
</dbReference>
<feature type="compositionally biased region" description="Low complexity" evidence="7">
    <location>
        <begin position="457"/>
        <end position="481"/>
    </location>
</feature>
<accession>A0A1Y2HQT6</accession>
<sequence length="785" mass="83276">MNDPDAMDTDPLSPVMAASSMLEPPTSPALSASASASPSPAPQQQQPPLPMPPMPAAAGGTRCVNCYTSTTPLWRRTPDNAAVCCNACGLFFRHHGQHRPITDEERRANLLDTALPTTTATTDDVDRQQQPDSLEMAAAAALAGRLSHSSSSEASPTGSPAIGRPETADPDVNMTSATRDDEDEEDADDELQPILAAAKPPAAQPQEQASATAENNEACPGHDNLCNGQGGHETCVGCPTLNTAKLSESANVCSNCGTTTTPLWRRDTEAETFVMLVVSINLATGLYFRLHGKHRPIRLRKTVIKRRKRLQSSRDSEPPGPPPPNVPTRSLPQLFRPQYGPALPRCRCECCSYAHAVARSGRYRRCLVVWRRSGTYVMPPRPQVNGAHLDEGRPSESMPVPRGRDYSIPGAAVDALMDAAGEAPQYQGESRYSPHQTAHYQSYQQQPHFVPSNASTPSASHSHLQSHSQSSSQTHSAPSSTKTAPLLPYPPMTVNPLGGRGGRPATGFSFSTPTSTPSSPVQRPTTAQSDPSARAVLVAHIQSLERMTAEARDALARFDAANNSNSQHQHQQQHHHHARMDTSPVSHTPLPPIQLPRPTSSSSHGGTSYSASPLTVSSALGLHSSTAPPSSSGAPTPVHHHTPGARQMISPSSLHPGMYSGARQAASSSSAHHHHLYSSQFQPPAPAHHQTQQYAPGTSYYSTHQQQAQEYRSPTGGYATVPPPPMQQSSSSSSSARHEESGGGPRLPPIQPHPPGTAGRGAGESRKGGNRSGSAGAGNDSFALA</sequence>
<dbReference type="PROSITE" id="PS00344">
    <property type="entry name" value="GATA_ZN_FINGER_1"/>
    <property type="match status" value="1"/>
</dbReference>
<feature type="compositionally biased region" description="Low complexity" evidence="7">
    <location>
        <begin position="599"/>
        <end position="612"/>
    </location>
</feature>
<feature type="region of interest" description="Disordered" evidence="7">
    <location>
        <begin position="423"/>
        <end position="532"/>
    </location>
</feature>
<dbReference type="InterPro" id="IPR013088">
    <property type="entry name" value="Znf_NHR/GATA"/>
</dbReference>
<dbReference type="SUPFAM" id="SSF57716">
    <property type="entry name" value="Glucocorticoid receptor-like (DNA-binding domain)"/>
    <property type="match status" value="2"/>
</dbReference>
<feature type="region of interest" description="Disordered" evidence="7">
    <location>
        <begin position="1"/>
        <end position="56"/>
    </location>
</feature>
<evidence type="ECO:0000256" key="4">
    <source>
        <dbReference type="ARBA" id="ARBA00022833"/>
    </source>
</evidence>
<dbReference type="AlphaFoldDB" id="A0A1Y2HQT6"/>
<feature type="region of interest" description="Disordered" evidence="7">
    <location>
        <begin position="303"/>
        <end position="334"/>
    </location>
</feature>
<evidence type="ECO:0000256" key="6">
    <source>
        <dbReference type="PROSITE-ProRule" id="PRU00094"/>
    </source>
</evidence>
<keyword evidence="4" id="KW-0862">Zinc</keyword>
<evidence type="ECO:0000256" key="7">
    <source>
        <dbReference type="SAM" id="MobiDB-lite"/>
    </source>
</evidence>
<dbReference type="GO" id="GO:0000981">
    <property type="term" value="F:DNA-binding transcription factor activity, RNA polymerase II-specific"/>
    <property type="evidence" value="ECO:0007669"/>
    <property type="project" value="TreeGrafter"/>
</dbReference>
<evidence type="ECO:0000313" key="9">
    <source>
        <dbReference type="EMBL" id="ORZ36966.1"/>
    </source>
</evidence>
<keyword evidence="10" id="KW-1185">Reference proteome</keyword>
<feature type="compositionally biased region" description="Polar residues" evidence="7">
    <location>
        <begin position="699"/>
        <end position="712"/>
    </location>
</feature>
<dbReference type="PANTHER" id="PTHR10071">
    <property type="entry name" value="TRANSCRIPTION FACTOR GATA FAMILY MEMBER"/>
    <property type="match status" value="1"/>
</dbReference>
<dbReference type="OrthoDB" id="515401at2759"/>
<dbReference type="GO" id="GO:0000978">
    <property type="term" value="F:RNA polymerase II cis-regulatory region sequence-specific DNA binding"/>
    <property type="evidence" value="ECO:0007669"/>
    <property type="project" value="TreeGrafter"/>
</dbReference>
<dbReference type="EMBL" id="MCFL01000014">
    <property type="protein sequence ID" value="ORZ36966.1"/>
    <property type="molecule type" value="Genomic_DNA"/>
</dbReference>
<dbReference type="Gene3D" id="3.30.50.10">
    <property type="entry name" value="Erythroid Transcription Factor GATA-1, subunit A"/>
    <property type="match status" value="2"/>
</dbReference>
<evidence type="ECO:0000256" key="2">
    <source>
        <dbReference type="ARBA" id="ARBA00022723"/>
    </source>
</evidence>
<dbReference type="GO" id="GO:0045944">
    <property type="term" value="P:positive regulation of transcription by RNA polymerase II"/>
    <property type="evidence" value="ECO:0007669"/>
    <property type="project" value="TreeGrafter"/>
</dbReference>
<proteinExistence type="predicted"/>
<dbReference type="Pfam" id="PF00320">
    <property type="entry name" value="GATA"/>
    <property type="match status" value="1"/>
</dbReference>
<feature type="domain" description="GATA-type" evidence="8">
    <location>
        <begin position="57"/>
        <end position="114"/>
    </location>
</feature>
<dbReference type="SMART" id="SM00401">
    <property type="entry name" value="ZnF_GATA"/>
    <property type="match status" value="2"/>
</dbReference>
<evidence type="ECO:0000256" key="5">
    <source>
        <dbReference type="ARBA" id="ARBA00023242"/>
    </source>
</evidence>
<dbReference type="STRING" id="765915.A0A1Y2HQT6"/>
<comment type="subcellular location">
    <subcellularLocation>
        <location evidence="1">Nucleus</location>
    </subcellularLocation>
</comment>
<protein>
    <recommendedName>
        <fullName evidence="8">GATA-type domain-containing protein</fullName>
    </recommendedName>
</protein>
<dbReference type="InterPro" id="IPR000679">
    <property type="entry name" value="Znf_GATA"/>
</dbReference>
<feature type="region of interest" description="Disordered" evidence="7">
    <location>
        <begin position="139"/>
        <end position="188"/>
    </location>
</feature>
<comment type="caution">
    <text evidence="9">The sequence shown here is derived from an EMBL/GenBank/DDBJ whole genome shotgun (WGS) entry which is preliminary data.</text>
</comment>